<reference evidence="2" key="1">
    <citation type="journal article" date="2014" name="Science">
        <title>Ancient hybridizations among the ancestral genomes of bread wheat.</title>
        <authorList>
            <consortium name="International Wheat Genome Sequencing Consortium,"/>
            <person name="Marcussen T."/>
            <person name="Sandve S.R."/>
            <person name="Heier L."/>
            <person name="Spannagl M."/>
            <person name="Pfeifer M."/>
            <person name="Jakobsen K.S."/>
            <person name="Wulff B.B."/>
            <person name="Steuernagel B."/>
            <person name="Mayer K.F."/>
            <person name="Olsen O.A."/>
        </authorList>
    </citation>
    <scope>NUCLEOTIDE SEQUENCE [LARGE SCALE GENOMIC DNA]</scope>
    <source>
        <strain evidence="2">cv. AL8/78</strain>
    </source>
</reference>
<dbReference type="PANTHER" id="PTHR47718:SF2">
    <property type="entry name" value="PROTEIN FAR1-RELATED SEQUENCE 5-LIKE"/>
    <property type="match status" value="1"/>
</dbReference>
<dbReference type="EnsemblPlants" id="AET7Gv20904000.2">
    <property type="protein sequence ID" value="AET7Gv20904000.2"/>
    <property type="gene ID" value="AET7Gv20904000"/>
</dbReference>
<reference evidence="1" key="3">
    <citation type="journal article" date="2017" name="Nature">
        <title>Genome sequence of the progenitor of the wheat D genome Aegilops tauschii.</title>
        <authorList>
            <person name="Luo M.C."/>
            <person name="Gu Y.Q."/>
            <person name="Puiu D."/>
            <person name="Wang H."/>
            <person name="Twardziok S.O."/>
            <person name="Deal K.R."/>
            <person name="Huo N."/>
            <person name="Zhu T."/>
            <person name="Wang L."/>
            <person name="Wang Y."/>
            <person name="McGuire P.E."/>
            <person name="Liu S."/>
            <person name="Long H."/>
            <person name="Ramasamy R.K."/>
            <person name="Rodriguez J.C."/>
            <person name="Van S.L."/>
            <person name="Yuan L."/>
            <person name="Wang Z."/>
            <person name="Xia Z."/>
            <person name="Xiao L."/>
            <person name="Anderson O.D."/>
            <person name="Ouyang S."/>
            <person name="Liang Y."/>
            <person name="Zimin A.V."/>
            <person name="Pertea G."/>
            <person name="Qi P."/>
            <person name="Bennetzen J.L."/>
            <person name="Dai X."/>
            <person name="Dawson M.W."/>
            <person name="Muller H.G."/>
            <person name="Kugler K."/>
            <person name="Rivarola-Duarte L."/>
            <person name="Spannagl M."/>
            <person name="Mayer K.F.X."/>
            <person name="Lu F.H."/>
            <person name="Bevan M.W."/>
            <person name="Leroy P."/>
            <person name="Li P."/>
            <person name="You F.M."/>
            <person name="Sun Q."/>
            <person name="Liu Z."/>
            <person name="Lyons E."/>
            <person name="Wicker T."/>
            <person name="Salzberg S.L."/>
            <person name="Devos K.M."/>
            <person name="Dvorak J."/>
        </authorList>
    </citation>
    <scope>NUCLEOTIDE SEQUENCE [LARGE SCALE GENOMIC DNA]</scope>
    <source>
        <strain evidence="1">cv. AL8/78</strain>
    </source>
</reference>
<dbReference type="Proteomes" id="UP000015105">
    <property type="component" value="Chromosome 7D"/>
</dbReference>
<evidence type="ECO:0000313" key="1">
    <source>
        <dbReference type="EnsemblPlants" id="AET7Gv20904000.2"/>
    </source>
</evidence>
<accession>A0A453SDQ3</accession>
<organism evidence="1 2">
    <name type="scientific">Aegilops tauschii subsp. strangulata</name>
    <name type="common">Goatgrass</name>
    <dbReference type="NCBI Taxonomy" id="200361"/>
    <lineage>
        <taxon>Eukaryota</taxon>
        <taxon>Viridiplantae</taxon>
        <taxon>Streptophyta</taxon>
        <taxon>Embryophyta</taxon>
        <taxon>Tracheophyta</taxon>
        <taxon>Spermatophyta</taxon>
        <taxon>Magnoliopsida</taxon>
        <taxon>Liliopsida</taxon>
        <taxon>Poales</taxon>
        <taxon>Poaceae</taxon>
        <taxon>BOP clade</taxon>
        <taxon>Pooideae</taxon>
        <taxon>Triticodae</taxon>
        <taxon>Triticeae</taxon>
        <taxon>Triticinae</taxon>
        <taxon>Aegilops</taxon>
    </lineage>
</organism>
<protein>
    <submittedName>
        <fullName evidence="1">Uncharacterized protein</fullName>
    </submittedName>
</protein>
<keyword evidence="2" id="KW-1185">Reference proteome</keyword>
<evidence type="ECO:0000313" key="2">
    <source>
        <dbReference type="Proteomes" id="UP000015105"/>
    </source>
</evidence>
<dbReference type="PANTHER" id="PTHR47718">
    <property type="entry name" value="OS01G0519700 PROTEIN"/>
    <property type="match status" value="1"/>
</dbReference>
<proteinExistence type="predicted"/>
<dbReference type="AlphaFoldDB" id="A0A453SDQ3"/>
<reference evidence="1" key="5">
    <citation type="journal article" date="2021" name="G3 (Bethesda)">
        <title>Aegilops tauschii genome assembly Aet v5.0 features greater sequence contiguity and improved annotation.</title>
        <authorList>
            <person name="Wang L."/>
            <person name="Zhu T."/>
            <person name="Rodriguez J.C."/>
            <person name="Deal K.R."/>
            <person name="Dubcovsky J."/>
            <person name="McGuire P.E."/>
            <person name="Lux T."/>
            <person name="Spannagl M."/>
            <person name="Mayer K.F.X."/>
            <person name="Baldrich P."/>
            <person name="Meyers B.C."/>
            <person name="Huo N."/>
            <person name="Gu Y.Q."/>
            <person name="Zhou H."/>
            <person name="Devos K.M."/>
            <person name="Bennetzen J.L."/>
            <person name="Unver T."/>
            <person name="Budak H."/>
            <person name="Gulick P.J."/>
            <person name="Galiba G."/>
            <person name="Kalapos B."/>
            <person name="Nelson D.R."/>
            <person name="Li P."/>
            <person name="You F.M."/>
            <person name="Luo M.C."/>
            <person name="Dvorak J."/>
        </authorList>
    </citation>
    <scope>NUCLEOTIDE SEQUENCE [LARGE SCALE GENOMIC DNA]</scope>
    <source>
        <strain evidence="1">cv. AL8/78</strain>
    </source>
</reference>
<sequence length="222" mass="26196">MVNYEVFDLVLEHNHMLQLQETCHLMPSQLKITEIQAFEIEIADDSGIGPKAAHESACRRVGGSSILGYIQRDHKNYLRTKRQRELKYGEAGSILKYFQDKIRENPSFQYEIQHDCEEQITNIFWADARMIIDYAHFGDVVTFDTTFGTNKEHRPFGVFVGFNHFRETVIFLVLVFCTMKHLNLLDGFLKLFCQYTIRSSPRPYIPIKTLQWEMQWRVCFQQ</sequence>
<dbReference type="Gramene" id="AET7Gv20904000.2">
    <property type="protein sequence ID" value="AET7Gv20904000.2"/>
    <property type="gene ID" value="AET7Gv20904000"/>
</dbReference>
<name>A0A453SDQ3_AEGTS</name>
<reference evidence="1" key="4">
    <citation type="submission" date="2019-03" db="UniProtKB">
        <authorList>
            <consortium name="EnsemblPlants"/>
        </authorList>
    </citation>
    <scope>IDENTIFICATION</scope>
</reference>
<reference evidence="2" key="2">
    <citation type="journal article" date="2017" name="Nat. Plants">
        <title>The Aegilops tauschii genome reveals multiple impacts of transposons.</title>
        <authorList>
            <person name="Zhao G."/>
            <person name="Zou C."/>
            <person name="Li K."/>
            <person name="Wang K."/>
            <person name="Li T."/>
            <person name="Gao L."/>
            <person name="Zhang X."/>
            <person name="Wang H."/>
            <person name="Yang Z."/>
            <person name="Liu X."/>
            <person name="Jiang W."/>
            <person name="Mao L."/>
            <person name="Kong X."/>
            <person name="Jiao Y."/>
            <person name="Jia J."/>
        </authorList>
    </citation>
    <scope>NUCLEOTIDE SEQUENCE [LARGE SCALE GENOMIC DNA]</scope>
    <source>
        <strain evidence="2">cv. AL8/78</strain>
    </source>
</reference>